<protein>
    <submittedName>
        <fullName evidence="3 5">Regulation of nuclear pre mRNA domain containing protein</fullName>
    </submittedName>
</protein>
<sequence length="982" mass="106032">MDQNAWATHCIETSLAKLTLSTKCIKQSASFLLTMPEHADLIAKLWLRSFRSAVEPASQLALLYVLNEIILKCASYGTPEIKNSFKDPIIDAMKVLRPGLLMRKVKKLLLMWSERGLFDQQFNKQILQITDNLDKHSDHKASNMETDGPAGIKDFSPDKLVNQLQGFKQMDETIKTFSESDLIPSCFHLPVETILYRIKSKEEGQSFSQQVSTCAGQLQDALNNMARKLSAQETLSENIDKAILFYSAQEKEAGVVVNAYKSYEQQVRSTLQTILVGDCNGTDQSPVAFEMTIEEDNAKSITASSQQNISNQSTCFEDHDGAGDGGVSDMSEDEEDEDNRTPLVIRSQDANTTRDVRELLVDPKSLAHFPFSDEIIIDDQGDVDYRPMFSKMLSCKCLNKKERTSEESSGGISCTNKDVKGADGAVESVSISGEDVEVDVKKSSMADAFSLTETGDFDYRQPTLAPGETERDRRNSAPGDPFGLGNPVPKNQDADLRLLMPSVSESSHSVVDADYRQFCVPSNLQLPSSAVSSFPWLNKGDSDLRQSQTARAVVAASALANAVAVQSLLLASTSALPSQPLFTPIMATPTASMLPQHQPFSTSVTTPIPLFRHQQNQSNATVSASSVSVSQKNKQPPLLFPVSDLQQAYQPETTSSASEHVSLSGISSDLISTLKKINLPTVSSIPARSTTQPASNDAAIPSNLIPVSNQGSRRGDGNTSKFGVTGPQDEDPFTIISRLTGLSNLIHSVKPTSVCTPSRSISEVTSSPPHPEKSSLLEIQTPNYSDNLSEEEVGNGVAKATSPASSPRPPSPTLGAVVRGEDLEQSEDGGATPTQDESGTPSDGTNCFSFPQTGLVPNALTQAKFPPLVSPKSMHPPPLPGTSTNLLLPFPLGMPPFNPMAVGPSPPVQPPWQTVLPTNCPNFGGKPLPHQAFFPVFPPMVTQSPFPNLPTSQSSRLSPSEHLGNHSLPNQSPNGRNALGRE</sequence>
<feature type="compositionally biased region" description="Polar residues" evidence="1">
    <location>
        <begin position="705"/>
        <end position="722"/>
    </location>
</feature>
<feature type="region of interest" description="Disordered" evidence="1">
    <location>
        <begin position="303"/>
        <end position="339"/>
    </location>
</feature>
<reference evidence="3" key="2">
    <citation type="submission" date="2014-06" db="EMBL/GenBank/DDBJ databases">
        <authorList>
            <person name="Aslett M."/>
        </authorList>
    </citation>
    <scope>NUCLEOTIDE SEQUENCE</scope>
</reference>
<feature type="compositionally biased region" description="Polar residues" evidence="1">
    <location>
        <begin position="686"/>
        <end position="695"/>
    </location>
</feature>
<dbReference type="InterPro" id="IPR008942">
    <property type="entry name" value="ENTH_VHS"/>
</dbReference>
<dbReference type="WBParaSite" id="EgrG_001025700">
    <property type="protein sequence ID" value="EgrG_001025700"/>
    <property type="gene ID" value="EgrG_001025700"/>
</dbReference>
<feature type="compositionally biased region" description="Polar residues" evidence="1">
    <location>
        <begin position="752"/>
        <end position="767"/>
    </location>
</feature>
<name>A0A068WCN5_ECHGR</name>
<feature type="region of interest" description="Disordered" evidence="1">
    <location>
        <begin position="943"/>
        <end position="982"/>
    </location>
</feature>
<gene>
    <name evidence="3" type="ORF">EgrG_001025700</name>
</gene>
<feature type="compositionally biased region" description="Polar residues" evidence="1">
    <location>
        <begin position="943"/>
        <end position="958"/>
    </location>
</feature>
<accession>A0A068WCN5</accession>
<feature type="region of interest" description="Disordered" evidence="1">
    <location>
        <begin position="752"/>
        <end position="853"/>
    </location>
</feature>
<organism evidence="3">
    <name type="scientific">Echinococcus granulosus</name>
    <name type="common">Hydatid tapeworm</name>
    <dbReference type="NCBI Taxonomy" id="6210"/>
    <lineage>
        <taxon>Eukaryota</taxon>
        <taxon>Metazoa</taxon>
        <taxon>Spiralia</taxon>
        <taxon>Lophotrochozoa</taxon>
        <taxon>Platyhelminthes</taxon>
        <taxon>Cestoda</taxon>
        <taxon>Eucestoda</taxon>
        <taxon>Cyclophyllidea</taxon>
        <taxon>Taeniidae</taxon>
        <taxon>Echinococcus</taxon>
        <taxon>Echinococcus granulosus group</taxon>
    </lineage>
</organism>
<feature type="region of interest" description="Disordered" evidence="1">
    <location>
        <begin position="457"/>
        <end position="491"/>
    </location>
</feature>
<dbReference type="Pfam" id="PF04818">
    <property type="entry name" value="CID"/>
    <property type="match status" value="1"/>
</dbReference>
<evidence type="ECO:0000313" key="4">
    <source>
        <dbReference type="Proteomes" id="UP000492820"/>
    </source>
</evidence>
<dbReference type="Gene3D" id="1.25.40.90">
    <property type="match status" value="1"/>
</dbReference>
<dbReference type="SMART" id="SM00582">
    <property type="entry name" value="RPR"/>
    <property type="match status" value="1"/>
</dbReference>
<evidence type="ECO:0000313" key="5">
    <source>
        <dbReference type="WBParaSite" id="EgrG_001025700"/>
    </source>
</evidence>
<reference evidence="3 4" key="1">
    <citation type="journal article" date="2013" name="Nature">
        <title>The genomes of four tapeworm species reveal adaptations to parasitism.</title>
        <authorList>
            <person name="Tsai I.J."/>
            <person name="Zarowiecki M."/>
            <person name="Holroyd N."/>
            <person name="Garciarrubio A."/>
            <person name="Sanchez-Flores A."/>
            <person name="Brooks K.L."/>
            <person name="Tracey A."/>
            <person name="Bobes R.J."/>
            <person name="Fragoso G."/>
            <person name="Sciutto E."/>
            <person name="Aslett M."/>
            <person name="Beasley H."/>
            <person name="Bennett H.M."/>
            <person name="Cai J."/>
            <person name="Camicia F."/>
            <person name="Clark R."/>
            <person name="Cucher M."/>
            <person name="De Silva N."/>
            <person name="Day T.A."/>
            <person name="Deplazes P."/>
            <person name="Estrada K."/>
            <person name="Fernandez C."/>
            <person name="Holland P.W."/>
            <person name="Hou J."/>
            <person name="Hu S."/>
            <person name="Huckvale T."/>
            <person name="Hung S.S."/>
            <person name="Kamenetzky L."/>
            <person name="Keane J.A."/>
            <person name="Kiss F."/>
            <person name="Koziol U."/>
            <person name="Lambert O."/>
            <person name="Liu K."/>
            <person name="Luo X."/>
            <person name="Luo Y."/>
            <person name="Macchiaroli N."/>
            <person name="Nichol S."/>
            <person name="Paps J."/>
            <person name="Parkinson J."/>
            <person name="Pouchkina-Stantcheva N."/>
            <person name="Riddiford N."/>
            <person name="Rosenzvit M."/>
            <person name="Salinas G."/>
            <person name="Wasmuth J.D."/>
            <person name="Zamanian M."/>
            <person name="Zheng Y."/>
            <person name="Cai X."/>
            <person name="Soberon X."/>
            <person name="Olson P.D."/>
            <person name="Laclette J.P."/>
            <person name="Brehm K."/>
            <person name="Berriman M."/>
            <person name="Garciarrubio A."/>
            <person name="Bobes R.J."/>
            <person name="Fragoso G."/>
            <person name="Sanchez-Flores A."/>
            <person name="Estrada K."/>
            <person name="Cevallos M.A."/>
            <person name="Morett E."/>
            <person name="Gonzalez V."/>
            <person name="Portillo T."/>
            <person name="Ochoa-Leyva A."/>
            <person name="Jose M.V."/>
            <person name="Sciutto E."/>
            <person name="Landa A."/>
            <person name="Jimenez L."/>
            <person name="Valdes V."/>
            <person name="Carrero J.C."/>
            <person name="Larralde C."/>
            <person name="Morales-Montor J."/>
            <person name="Limon-Lason J."/>
            <person name="Soberon X."/>
            <person name="Laclette J.P."/>
        </authorList>
    </citation>
    <scope>NUCLEOTIDE SEQUENCE [LARGE SCALE GENOMIC DNA]</scope>
</reference>
<dbReference type="EMBL" id="LK028577">
    <property type="protein sequence ID" value="CDS17500.1"/>
    <property type="molecule type" value="Genomic_DNA"/>
</dbReference>
<feature type="compositionally biased region" description="Polar residues" evidence="1">
    <location>
        <begin position="303"/>
        <end position="315"/>
    </location>
</feature>
<proteinExistence type="predicted"/>
<dbReference type="AlphaFoldDB" id="A0A068WCN5"/>
<evidence type="ECO:0000313" key="3">
    <source>
        <dbReference type="EMBL" id="CDS17500.1"/>
    </source>
</evidence>
<feature type="compositionally biased region" description="Polar residues" evidence="1">
    <location>
        <begin position="777"/>
        <end position="787"/>
    </location>
</feature>
<feature type="domain" description="CID" evidence="2">
    <location>
        <begin position="3"/>
        <end position="134"/>
    </location>
</feature>
<feature type="compositionally biased region" description="Polar residues" evidence="1">
    <location>
        <begin position="832"/>
        <end position="852"/>
    </location>
</feature>
<evidence type="ECO:0000256" key="1">
    <source>
        <dbReference type="SAM" id="MobiDB-lite"/>
    </source>
</evidence>
<reference evidence="5" key="3">
    <citation type="submission" date="2020-10" db="UniProtKB">
        <authorList>
            <consortium name="WormBaseParasite"/>
        </authorList>
    </citation>
    <scope>IDENTIFICATION</scope>
</reference>
<dbReference type="PROSITE" id="PS51391">
    <property type="entry name" value="CID"/>
    <property type="match status" value="1"/>
</dbReference>
<feature type="region of interest" description="Disordered" evidence="1">
    <location>
        <begin position="686"/>
        <end position="729"/>
    </location>
</feature>
<dbReference type="InterPro" id="IPR006569">
    <property type="entry name" value="CID_dom"/>
</dbReference>
<dbReference type="Proteomes" id="UP000492820">
    <property type="component" value="Unassembled WGS sequence"/>
</dbReference>
<dbReference type="OrthoDB" id="10069473at2759"/>
<evidence type="ECO:0000259" key="2">
    <source>
        <dbReference type="PROSITE" id="PS51391"/>
    </source>
</evidence>